<evidence type="ECO:0000313" key="4">
    <source>
        <dbReference type="EMBL" id="PJE33881.1"/>
    </source>
</evidence>
<dbReference type="Gene3D" id="2.40.160.20">
    <property type="match status" value="1"/>
</dbReference>
<accession>A0A2M8ITM6</accession>
<keyword evidence="5" id="KW-1185">Reference proteome</keyword>
<dbReference type="Pfam" id="PF13505">
    <property type="entry name" value="OMP_b-brl"/>
    <property type="match status" value="1"/>
</dbReference>
<dbReference type="InterPro" id="IPR027385">
    <property type="entry name" value="Beta-barrel_OMP"/>
</dbReference>
<sequence length="170" mass="17652">MKAGLLALAVAATLAAPVAAEDWTGPYAGLGVGRGDVDGPGAQDGDGTTYGFHAGYDYDMGSVVLGAELEYNWADIELGGGGVVDTFSRLKLRAGYDFGPALGYVVAGTSRADTSLGDETGAVYGLGVAYALRDGITLSGEWLRDDFDTFGIPRSDLTSDSFNLRASFRF</sequence>
<keyword evidence="1 2" id="KW-0732">Signal</keyword>
<dbReference type="RefSeq" id="WP_100165003.1">
    <property type="nucleotide sequence ID" value="NZ_PGTB01000295.1"/>
</dbReference>
<evidence type="ECO:0000259" key="3">
    <source>
        <dbReference type="Pfam" id="PF13505"/>
    </source>
</evidence>
<name>A0A2M8ITM6_9RHOB</name>
<evidence type="ECO:0000313" key="5">
    <source>
        <dbReference type="Proteomes" id="UP000231553"/>
    </source>
</evidence>
<dbReference type="AlphaFoldDB" id="A0A2M8ITM6"/>
<feature type="signal peptide" evidence="2">
    <location>
        <begin position="1"/>
        <end position="20"/>
    </location>
</feature>
<dbReference type="SUPFAM" id="SSF56925">
    <property type="entry name" value="OMPA-like"/>
    <property type="match status" value="1"/>
</dbReference>
<organism evidence="4 5">
    <name type="scientific">Pseudooceanicola lipolyticus</name>
    <dbReference type="NCBI Taxonomy" id="2029104"/>
    <lineage>
        <taxon>Bacteria</taxon>
        <taxon>Pseudomonadati</taxon>
        <taxon>Pseudomonadota</taxon>
        <taxon>Alphaproteobacteria</taxon>
        <taxon>Rhodobacterales</taxon>
        <taxon>Paracoccaceae</taxon>
        <taxon>Pseudooceanicola</taxon>
    </lineage>
</organism>
<feature type="chain" id="PRO_5014844508" description="Outer membrane protein beta-barrel domain-containing protein" evidence="2">
    <location>
        <begin position="21"/>
        <end position="170"/>
    </location>
</feature>
<comment type="caution">
    <text evidence="4">The sequence shown here is derived from an EMBL/GenBank/DDBJ whole genome shotgun (WGS) entry which is preliminary data.</text>
</comment>
<protein>
    <recommendedName>
        <fullName evidence="3">Outer membrane protein beta-barrel domain-containing protein</fullName>
    </recommendedName>
</protein>
<feature type="domain" description="Outer membrane protein beta-barrel" evidence="3">
    <location>
        <begin position="7"/>
        <end position="170"/>
    </location>
</feature>
<dbReference type="EMBL" id="PGTB01000295">
    <property type="protein sequence ID" value="PJE33881.1"/>
    <property type="molecule type" value="Genomic_DNA"/>
</dbReference>
<reference evidence="4 5" key="1">
    <citation type="journal article" date="2018" name="Int. J. Syst. Evol. Microbiol.">
        <title>Pseudooceanicola lipolyticus sp. nov., a marine alphaproteobacterium, reclassification of Oceanicola flagellatus as Pseudooceanicola flagellatus comb. nov. and emended description of the genus Pseudooceanicola.</title>
        <authorList>
            <person name="Huang M.-M."/>
            <person name="Guo L.-L."/>
            <person name="Wu Y.-H."/>
            <person name="Lai Q.-L."/>
            <person name="Shao Z.-Z."/>
            <person name="Wang C.-S."/>
            <person name="Wu M."/>
            <person name="Xu X.-W."/>
        </authorList>
    </citation>
    <scope>NUCLEOTIDE SEQUENCE [LARGE SCALE GENOMIC DNA]</scope>
    <source>
        <strain evidence="4 5">157</strain>
    </source>
</reference>
<dbReference type="OrthoDB" id="268975at2"/>
<evidence type="ECO:0000256" key="1">
    <source>
        <dbReference type="ARBA" id="ARBA00022729"/>
    </source>
</evidence>
<proteinExistence type="predicted"/>
<dbReference type="InterPro" id="IPR011250">
    <property type="entry name" value="OMP/PagP_B-barrel"/>
</dbReference>
<evidence type="ECO:0000256" key="2">
    <source>
        <dbReference type="SAM" id="SignalP"/>
    </source>
</evidence>
<gene>
    <name evidence="4" type="ORF">CVM52_25155</name>
</gene>
<dbReference type="Proteomes" id="UP000231553">
    <property type="component" value="Unassembled WGS sequence"/>
</dbReference>